<reference evidence="3" key="2">
    <citation type="submission" date="2015-01" db="EMBL/GenBank/DDBJ databases">
        <title>Complete genome sequence of Methylobacterium aquaticum strain 22A.</title>
        <authorList>
            <person name="Tani A."/>
            <person name="Ogura Y."/>
            <person name="Hayashi T."/>
        </authorList>
    </citation>
    <scope>NUCLEOTIDE SEQUENCE [LARGE SCALE GENOMIC DNA]</scope>
    <source>
        <strain evidence="3">MA-22A</strain>
    </source>
</reference>
<dbReference type="PATRIC" id="fig|270351.10.peg.884"/>
<reference evidence="2 3" key="1">
    <citation type="journal article" date="2015" name="Genome Announc.">
        <title>Complete Genome Sequence of Methylobacterium aquaticum Strain 22A, Isolated from Racomitrium japonicum Moss.</title>
        <authorList>
            <person name="Tani A."/>
            <person name="Ogura Y."/>
            <person name="Hayashi T."/>
            <person name="Kimbara K."/>
        </authorList>
    </citation>
    <scope>NUCLEOTIDE SEQUENCE [LARGE SCALE GENOMIC DNA]</scope>
    <source>
        <strain evidence="2 3">MA-22A</strain>
    </source>
</reference>
<feature type="compositionally biased region" description="Basic and acidic residues" evidence="1">
    <location>
        <begin position="167"/>
        <end position="178"/>
    </location>
</feature>
<feature type="compositionally biased region" description="Basic residues" evidence="1">
    <location>
        <begin position="58"/>
        <end position="71"/>
    </location>
</feature>
<feature type="region of interest" description="Disordered" evidence="1">
    <location>
        <begin position="1"/>
        <end position="184"/>
    </location>
</feature>
<evidence type="ECO:0000256" key="1">
    <source>
        <dbReference type="SAM" id="MobiDB-lite"/>
    </source>
</evidence>
<gene>
    <name evidence="2" type="ORF">Maq22A_c04555</name>
</gene>
<sequence length="213" mass="23956">MEDRPVRLPRLRPRHRPFEHRPRPGPRPGDREPARPQADPHQRLAPARRERREEARHPRPFRGRVRHRGGRLRAQARAQRVREIPRPPRGRPDALGPVRGHGQEPRRPARPRHGDGAGGAPHHRPVPRELRAGGGARAPYRPHHQRPRGLPDRSGRPGAGGVSPQERPGRDPHGRGPDADDPVEIWGRRIGRGLGGIALAGLAFLLGRQLQLW</sequence>
<dbReference type="Proteomes" id="UP000061432">
    <property type="component" value="Chromosome"/>
</dbReference>
<feature type="compositionally biased region" description="Basic and acidic residues" evidence="1">
    <location>
        <begin position="101"/>
        <end position="115"/>
    </location>
</feature>
<feature type="compositionally biased region" description="Basic residues" evidence="1">
    <location>
        <begin position="7"/>
        <end position="18"/>
    </location>
</feature>
<dbReference type="KEGG" id="maqu:Maq22A_c04555"/>
<evidence type="ECO:0000313" key="2">
    <source>
        <dbReference type="EMBL" id="BAQ44328.1"/>
    </source>
</evidence>
<dbReference type="EMBL" id="AP014704">
    <property type="protein sequence ID" value="BAQ44328.1"/>
    <property type="molecule type" value="Genomic_DNA"/>
</dbReference>
<evidence type="ECO:0000313" key="3">
    <source>
        <dbReference type="Proteomes" id="UP000061432"/>
    </source>
</evidence>
<proteinExistence type="predicted"/>
<feature type="compositionally biased region" description="Basic and acidic residues" evidence="1">
    <location>
        <begin position="80"/>
        <end position="92"/>
    </location>
</feature>
<protein>
    <submittedName>
        <fullName evidence="2">OmpA/MotB domain protein</fullName>
    </submittedName>
</protein>
<accession>A0A0C6F7M6</accession>
<organism evidence="2 3">
    <name type="scientific">Methylobacterium aquaticum</name>
    <dbReference type="NCBI Taxonomy" id="270351"/>
    <lineage>
        <taxon>Bacteria</taxon>
        <taxon>Pseudomonadati</taxon>
        <taxon>Pseudomonadota</taxon>
        <taxon>Alphaproteobacteria</taxon>
        <taxon>Hyphomicrobiales</taxon>
        <taxon>Methylobacteriaceae</taxon>
        <taxon>Methylobacterium</taxon>
    </lineage>
</organism>
<name>A0A0C6F7M6_9HYPH</name>
<feature type="compositionally biased region" description="Basic and acidic residues" evidence="1">
    <location>
        <begin position="28"/>
        <end position="57"/>
    </location>
</feature>
<dbReference type="AlphaFoldDB" id="A0A0C6F7M6"/>